<accession>A0A4R8W7U9</accession>
<dbReference type="AlphaFoldDB" id="A0A4R8W7U9"/>
<comment type="caution">
    <text evidence="2">The sequence shown here is derived from an EMBL/GenBank/DDBJ whole genome shotgun (WGS) entry which is preliminary data.</text>
</comment>
<dbReference type="Pfam" id="PF00381">
    <property type="entry name" value="PTS-HPr"/>
    <property type="match status" value="1"/>
</dbReference>
<feature type="domain" description="HPr" evidence="1">
    <location>
        <begin position="1"/>
        <end position="87"/>
    </location>
</feature>
<gene>
    <name evidence="2" type="ORF">E3O32_11605</name>
</gene>
<organism evidence="2 3">
    <name type="scientific">Cryobacterium mannosilyticum</name>
    <dbReference type="NCBI Taxonomy" id="1259190"/>
    <lineage>
        <taxon>Bacteria</taxon>
        <taxon>Bacillati</taxon>
        <taxon>Actinomycetota</taxon>
        <taxon>Actinomycetes</taxon>
        <taxon>Micrococcales</taxon>
        <taxon>Microbacteriaceae</taxon>
        <taxon>Cryobacterium</taxon>
    </lineage>
</organism>
<dbReference type="InterPro" id="IPR035895">
    <property type="entry name" value="HPr-like_sf"/>
</dbReference>
<evidence type="ECO:0000259" key="1">
    <source>
        <dbReference type="PROSITE" id="PS51350"/>
    </source>
</evidence>
<dbReference type="NCBIfam" id="TIGR01003">
    <property type="entry name" value="PTS_HPr_family"/>
    <property type="match status" value="1"/>
</dbReference>
<dbReference type="PRINTS" id="PR00107">
    <property type="entry name" value="PHOSPHOCPHPR"/>
</dbReference>
<dbReference type="Gene3D" id="3.30.1340.10">
    <property type="entry name" value="HPr-like"/>
    <property type="match status" value="1"/>
</dbReference>
<protein>
    <submittedName>
        <fullName evidence="2">HPr family phosphocarrier protein</fullName>
    </submittedName>
</protein>
<dbReference type="InterPro" id="IPR050399">
    <property type="entry name" value="HPr"/>
</dbReference>
<evidence type="ECO:0000313" key="2">
    <source>
        <dbReference type="EMBL" id="TFC02510.1"/>
    </source>
</evidence>
<name>A0A4R8W7U9_9MICO</name>
<dbReference type="InterPro" id="IPR000032">
    <property type="entry name" value="HPr-like"/>
</dbReference>
<dbReference type="PANTHER" id="PTHR33705:SF5">
    <property type="entry name" value="HPR-LIKE PROTEIN CRH"/>
    <property type="match status" value="1"/>
</dbReference>
<dbReference type="EMBL" id="SOFM01000035">
    <property type="protein sequence ID" value="TFC02510.1"/>
    <property type="molecule type" value="Genomic_DNA"/>
</dbReference>
<dbReference type="PROSITE" id="PS51350">
    <property type="entry name" value="PTS_HPR_DOM"/>
    <property type="match status" value="1"/>
</dbReference>
<dbReference type="PROSITE" id="PS00589">
    <property type="entry name" value="PTS_HPR_SER"/>
    <property type="match status" value="1"/>
</dbReference>
<dbReference type="PANTHER" id="PTHR33705">
    <property type="entry name" value="PHOSPHOCARRIER PROTEIN HPR"/>
    <property type="match status" value="1"/>
</dbReference>
<evidence type="ECO:0000313" key="3">
    <source>
        <dbReference type="Proteomes" id="UP000297643"/>
    </source>
</evidence>
<dbReference type="InterPro" id="IPR002114">
    <property type="entry name" value="PTS_HPr_Ser_P_site"/>
</dbReference>
<proteinExistence type="predicted"/>
<reference evidence="2 3" key="1">
    <citation type="submission" date="2019-03" db="EMBL/GenBank/DDBJ databases">
        <title>Genomics of glacier-inhabiting Cryobacterium strains.</title>
        <authorList>
            <person name="Liu Q."/>
            <person name="Xin Y.-H."/>
        </authorList>
    </citation>
    <scope>NUCLEOTIDE SEQUENCE [LARGE SCALE GENOMIC DNA]</scope>
    <source>
        <strain evidence="2 3">RHLT2-21</strain>
    </source>
</reference>
<dbReference type="Proteomes" id="UP000297643">
    <property type="component" value="Unassembled WGS sequence"/>
</dbReference>
<keyword evidence="3" id="KW-1185">Reference proteome</keyword>
<dbReference type="SUPFAM" id="SSF55594">
    <property type="entry name" value="HPr-like"/>
    <property type="match status" value="1"/>
</dbReference>
<sequence length="87" mass="9158">MITERVTVRIKQGIHAEIAHLLHQEAGRFSSSVFIQHGEETASLRSIVAVLSLGVEDGTEIDVLADGTDEAAALAAAVAILEQTAHA</sequence>
<dbReference type="RefSeq" id="WP_134509661.1">
    <property type="nucleotide sequence ID" value="NZ_SOFM01000035.1"/>
</dbReference>